<evidence type="ECO:0000313" key="1">
    <source>
        <dbReference type="EMBL" id="MEA5258338.1"/>
    </source>
</evidence>
<reference evidence="1 2" key="1">
    <citation type="submission" date="2023-12" db="EMBL/GenBank/DDBJ databases">
        <title>Novel species of the genus Arcicella isolated from rivers.</title>
        <authorList>
            <person name="Lu H."/>
        </authorList>
    </citation>
    <scope>NUCLEOTIDE SEQUENCE [LARGE SCALE GENOMIC DNA]</scope>
    <source>
        <strain evidence="1 2">LMG 21963</strain>
    </source>
</reference>
<comment type="caution">
    <text evidence="1">The sequence shown here is derived from an EMBL/GenBank/DDBJ whole genome shotgun (WGS) entry which is preliminary data.</text>
</comment>
<dbReference type="RefSeq" id="WP_323249362.1">
    <property type="nucleotide sequence ID" value="NZ_JAYFUL010000015.1"/>
</dbReference>
<keyword evidence="2" id="KW-1185">Reference proteome</keyword>
<evidence type="ECO:0000313" key="2">
    <source>
        <dbReference type="Proteomes" id="UP001304671"/>
    </source>
</evidence>
<sequence length="78" mass="9073">MLFMTDWKKIYESTNPFKAELAKVYLEDEHQINTVVISKRDSSYLIGRCEVYVHLKDAVLAKFLLENEGGFEESKEIA</sequence>
<dbReference type="Proteomes" id="UP001304671">
    <property type="component" value="Unassembled WGS sequence"/>
</dbReference>
<organism evidence="1 2">
    <name type="scientific">Arcicella aquatica</name>
    <dbReference type="NCBI Taxonomy" id="217141"/>
    <lineage>
        <taxon>Bacteria</taxon>
        <taxon>Pseudomonadati</taxon>
        <taxon>Bacteroidota</taxon>
        <taxon>Cytophagia</taxon>
        <taxon>Cytophagales</taxon>
        <taxon>Flectobacillaceae</taxon>
        <taxon>Arcicella</taxon>
    </lineage>
</organism>
<dbReference type="EMBL" id="JAYFUL010000015">
    <property type="protein sequence ID" value="MEA5258338.1"/>
    <property type="molecule type" value="Genomic_DNA"/>
</dbReference>
<name>A0ABU5QMQ5_9BACT</name>
<accession>A0ABU5QMQ5</accession>
<gene>
    <name evidence="1" type="ORF">VB264_11145</name>
</gene>
<protein>
    <submittedName>
        <fullName evidence="1">DUF2007 domain-containing protein</fullName>
    </submittedName>
</protein>
<proteinExistence type="predicted"/>